<accession>A0A369V667</accession>
<organism evidence="2 3">
    <name type="scientific">Streptomyces parvulus</name>
    <dbReference type="NCBI Taxonomy" id="146923"/>
    <lineage>
        <taxon>Bacteria</taxon>
        <taxon>Bacillati</taxon>
        <taxon>Actinomycetota</taxon>
        <taxon>Actinomycetes</taxon>
        <taxon>Kitasatosporales</taxon>
        <taxon>Streptomycetaceae</taxon>
        <taxon>Streptomyces</taxon>
    </lineage>
</organism>
<dbReference type="Pfam" id="PF00931">
    <property type="entry name" value="NB-ARC"/>
    <property type="match status" value="1"/>
</dbReference>
<proteinExistence type="predicted"/>
<reference evidence="2 3" key="1">
    <citation type="submission" date="2018-07" db="EMBL/GenBank/DDBJ databases">
        <title>Genome guided investigation of antibiotics producing actinomycetales strain isolated from a Macau mangrove ecosystem.</title>
        <authorList>
            <person name="Hu D."/>
        </authorList>
    </citation>
    <scope>NUCLEOTIDE SEQUENCE [LARGE SCALE GENOMIC DNA]</scope>
    <source>
        <strain evidence="2 3">2297</strain>
    </source>
</reference>
<dbReference type="EMBL" id="QQBH01000007">
    <property type="protein sequence ID" value="RDD88496.1"/>
    <property type="molecule type" value="Genomic_DNA"/>
</dbReference>
<dbReference type="GO" id="GO:0043531">
    <property type="term" value="F:ADP binding"/>
    <property type="evidence" value="ECO:0007669"/>
    <property type="project" value="InterPro"/>
</dbReference>
<evidence type="ECO:0000259" key="1">
    <source>
        <dbReference type="Pfam" id="PF00931"/>
    </source>
</evidence>
<evidence type="ECO:0000313" key="3">
    <source>
        <dbReference type="Proteomes" id="UP000253742"/>
    </source>
</evidence>
<dbReference type="SUPFAM" id="SSF52540">
    <property type="entry name" value="P-loop containing nucleoside triphosphate hydrolases"/>
    <property type="match status" value="1"/>
</dbReference>
<dbReference type="Gene3D" id="3.40.50.300">
    <property type="entry name" value="P-loop containing nucleotide triphosphate hydrolases"/>
    <property type="match status" value="1"/>
</dbReference>
<dbReference type="InterPro" id="IPR027417">
    <property type="entry name" value="P-loop_NTPase"/>
</dbReference>
<dbReference type="Proteomes" id="UP000253742">
    <property type="component" value="Unassembled WGS sequence"/>
</dbReference>
<dbReference type="InterPro" id="IPR002182">
    <property type="entry name" value="NB-ARC"/>
</dbReference>
<name>A0A369V667_9ACTN</name>
<gene>
    <name evidence="2" type="ORF">DVZ84_14235</name>
</gene>
<sequence>MAKSTFLPVSRMLERANLAREESDTAYFFDLLYMGEMIIKVLVVELLAALQADREQHRYAAISELVRADSIGRWAELLDQLASGPASQHFVHAGRDSQRAITIALGPDSDSWQRKAVDALNSVCTCLDSNYEDMSGKKVSFRRWAHDFSWLRNRTRGHGAPRGAALSVICPQLARSLVEVITNAPAFSRSWVHLRRNLSGRYRVSPFGNGHESFAYLARESEHNLPDGTYVDLGGPRACELLFTDPDLTDFFLPNGNFRNGKYETLSYISDERRSGDGSSYLLPVEAQPRSETAAQPDMANVGNLFSNMPPLHEHYVQRAELEQQLTERLCDDRYPVITLQGRGGVGKTSLALEVLHKVAHMDEFFGIVWFSARDIDLLPEGPKVVRPDVLSTDDIALDFSQLMAHSSARKSKESRKYLADCLSGSADEGPFIFVFDNFETVREQAELYQFVSNSVRLPNKVLITTRTREFKADYPIEVGGMRRGEYSELVATIAGRLGIVSLLDAEYEESLFRESDGHPYITKVLLGEIAEAGRRVTVKRVVAAKDAMLDALFERSFASLSSAAQRVFLTLCGWRSLVPRLGLEAVLLRPENDRLDVEGAIAELEQRSLIEVMSSQGATGEEFLSVPLAASLFGKKKLVTSPTRIAVNSDLKLIQEFGPTTDAAHGLASRIERLARFAARQMEVGKDIRQELSVIEYMATGYPKAWLTLAEFQRNQMSDNAAAIRAVNRYVENCPDDQYGWGLLITLYRATEEPLAEMNARLRLAELAEPPFHDLSSAASRLNGLLHRKELVLDADERRHIVRRLRELLEARHSEGDATDLSRLAWLCMYDDKDTASADRWVTEGLQREPTNEHCLRLKRRLAANSPESA</sequence>
<evidence type="ECO:0000313" key="2">
    <source>
        <dbReference type="EMBL" id="RDD88496.1"/>
    </source>
</evidence>
<feature type="domain" description="NB-ARC" evidence="1">
    <location>
        <begin position="324"/>
        <end position="470"/>
    </location>
</feature>
<comment type="caution">
    <text evidence="2">The sequence shown here is derived from an EMBL/GenBank/DDBJ whole genome shotgun (WGS) entry which is preliminary data.</text>
</comment>
<dbReference type="OrthoDB" id="9812579at2"/>
<protein>
    <recommendedName>
        <fullName evidence="1">NB-ARC domain-containing protein</fullName>
    </recommendedName>
</protein>
<dbReference type="AlphaFoldDB" id="A0A369V667"/>